<accession>A0A511Z138</accession>
<evidence type="ECO:0000313" key="3">
    <source>
        <dbReference type="Proteomes" id="UP000321484"/>
    </source>
</evidence>
<dbReference type="SUPFAM" id="SSF52402">
    <property type="entry name" value="Adenine nucleotide alpha hydrolases-like"/>
    <property type="match status" value="1"/>
</dbReference>
<feature type="domain" description="Diphthamide synthase" evidence="1">
    <location>
        <begin position="1"/>
        <end position="217"/>
    </location>
</feature>
<dbReference type="AlphaFoldDB" id="A0A511Z138"/>
<dbReference type="InterPro" id="IPR002761">
    <property type="entry name" value="Diphthami_syn_dom"/>
</dbReference>
<dbReference type="Gene3D" id="3.90.1490.10">
    <property type="entry name" value="putative n-type atp pyrophosphatase, domain 2"/>
    <property type="match status" value="1"/>
</dbReference>
<dbReference type="EMBL" id="BJYK01000009">
    <property type="protein sequence ID" value="GEN81168.1"/>
    <property type="molecule type" value="Genomic_DNA"/>
</dbReference>
<dbReference type="Gene3D" id="3.40.50.620">
    <property type="entry name" value="HUPs"/>
    <property type="match status" value="1"/>
</dbReference>
<comment type="caution">
    <text evidence="2">The sequence shown here is derived from an EMBL/GenBank/DDBJ whole genome shotgun (WGS) entry which is preliminary data.</text>
</comment>
<gene>
    <name evidence="2" type="ORF">AFE02nite_29020</name>
</gene>
<dbReference type="OrthoDB" id="3572539at2"/>
<dbReference type="Pfam" id="PF01902">
    <property type="entry name" value="Diphthami_syn_2"/>
    <property type="match status" value="1"/>
</dbReference>
<protein>
    <submittedName>
        <fullName evidence="2">ATP pyrophosphatase</fullName>
    </submittedName>
</protein>
<sequence>MRGFCSWSGGKDSALALHRAHADGVVVERLLTMMIEDGTRSRSHGLRAEVLRAQADAMGLPITFVPTSWAEYEDRFVAAVTALRADGVTDGVFGDIDVDRNRAWVEGVCGPVGVTVHEPLWGRPRRALLDELWREGFRAYVVAVAADAAGPEVLGVDVLGRELDAALVDALAAAGVDPSGELGEYHTVVAAGPVLPRPLDLAFGEVVERSGYRFVDVTAAPGRPTAAVGQPTGPRR</sequence>
<evidence type="ECO:0000313" key="2">
    <source>
        <dbReference type="EMBL" id="GEN81168.1"/>
    </source>
</evidence>
<proteinExistence type="predicted"/>
<dbReference type="Proteomes" id="UP000321484">
    <property type="component" value="Unassembled WGS sequence"/>
</dbReference>
<reference evidence="2 3" key="1">
    <citation type="submission" date="2019-07" db="EMBL/GenBank/DDBJ databases">
        <title>Whole genome shotgun sequence of Actinotalea fermentans NBRC 105374.</title>
        <authorList>
            <person name="Hosoyama A."/>
            <person name="Uohara A."/>
            <person name="Ohji S."/>
            <person name="Ichikawa N."/>
        </authorList>
    </citation>
    <scope>NUCLEOTIDE SEQUENCE [LARGE SCALE GENOMIC DNA]</scope>
    <source>
        <strain evidence="2 3">NBRC 105374</strain>
    </source>
</reference>
<evidence type="ECO:0000259" key="1">
    <source>
        <dbReference type="Pfam" id="PF01902"/>
    </source>
</evidence>
<dbReference type="InterPro" id="IPR014729">
    <property type="entry name" value="Rossmann-like_a/b/a_fold"/>
</dbReference>
<name>A0A511Z138_9CELL</name>
<dbReference type="RefSeq" id="WP_052114116.1">
    <property type="nucleotide sequence ID" value="NZ_BJYK01000009.1"/>
</dbReference>
<keyword evidence="3" id="KW-1185">Reference proteome</keyword>
<organism evidence="2 3">
    <name type="scientific">Actinotalea fermentans</name>
    <dbReference type="NCBI Taxonomy" id="43671"/>
    <lineage>
        <taxon>Bacteria</taxon>
        <taxon>Bacillati</taxon>
        <taxon>Actinomycetota</taxon>
        <taxon>Actinomycetes</taxon>
        <taxon>Micrococcales</taxon>
        <taxon>Cellulomonadaceae</taxon>
        <taxon>Actinotalea</taxon>
    </lineage>
</organism>